<dbReference type="InterPro" id="IPR000315">
    <property type="entry name" value="Znf_B-box"/>
</dbReference>
<name>A0AAV6PE78_SOLSE</name>
<organism evidence="6 7">
    <name type="scientific">Solea senegalensis</name>
    <name type="common">Senegalese sole</name>
    <dbReference type="NCBI Taxonomy" id="28829"/>
    <lineage>
        <taxon>Eukaryota</taxon>
        <taxon>Metazoa</taxon>
        <taxon>Chordata</taxon>
        <taxon>Craniata</taxon>
        <taxon>Vertebrata</taxon>
        <taxon>Euteleostomi</taxon>
        <taxon>Actinopterygii</taxon>
        <taxon>Neopterygii</taxon>
        <taxon>Teleostei</taxon>
        <taxon>Neoteleostei</taxon>
        <taxon>Acanthomorphata</taxon>
        <taxon>Carangaria</taxon>
        <taxon>Pleuronectiformes</taxon>
        <taxon>Pleuronectoidei</taxon>
        <taxon>Soleidae</taxon>
        <taxon>Solea</taxon>
    </lineage>
</organism>
<reference evidence="6 7" key="1">
    <citation type="journal article" date="2021" name="Sci. Rep.">
        <title>Chromosome anchoring in Senegalese sole (Solea senegalensis) reveals sex-associated markers and genome rearrangements in flatfish.</title>
        <authorList>
            <person name="Guerrero-Cozar I."/>
            <person name="Gomez-Garrido J."/>
            <person name="Berbel C."/>
            <person name="Martinez-Blanch J.F."/>
            <person name="Alioto T."/>
            <person name="Claros M.G."/>
            <person name="Gagnaire P.A."/>
            <person name="Manchado M."/>
        </authorList>
    </citation>
    <scope>NUCLEOTIDE SEQUENCE [LARGE SCALE GENOMIC DNA]</scope>
    <source>
        <strain evidence="6">Sse05_10M</strain>
    </source>
</reference>
<evidence type="ECO:0000256" key="2">
    <source>
        <dbReference type="ARBA" id="ARBA00022833"/>
    </source>
</evidence>
<dbReference type="Pfam" id="PF00643">
    <property type="entry name" value="zf-B_box"/>
    <property type="match status" value="1"/>
</dbReference>
<keyword evidence="1 3" id="KW-0479">Metal-binding</keyword>
<feature type="region of interest" description="Disordered" evidence="4">
    <location>
        <begin position="635"/>
        <end position="665"/>
    </location>
</feature>
<dbReference type="AlphaFoldDB" id="A0AAV6PE78"/>
<feature type="compositionally biased region" description="Basic and acidic residues" evidence="4">
    <location>
        <begin position="637"/>
        <end position="650"/>
    </location>
</feature>
<evidence type="ECO:0000256" key="1">
    <source>
        <dbReference type="ARBA" id="ARBA00022771"/>
    </source>
</evidence>
<keyword evidence="1 3" id="KW-0863">Zinc-finger</keyword>
<proteinExistence type="predicted"/>
<evidence type="ECO:0000313" key="6">
    <source>
        <dbReference type="EMBL" id="KAG7459278.1"/>
    </source>
</evidence>
<keyword evidence="7" id="KW-1185">Reference proteome</keyword>
<evidence type="ECO:0000259" key="5">
    <source>
        <dbReference type="PROSITE" id="PS50119"/>
    </source>
</evidence>
<gene>
    <name evidence="6" type="ORF">JOB18_009797</name>
</gene>
<feature type="domain" description="B box-type" evidence="5">
    <location>
        <begin position="125"/>
        <end position="166"/>
    </location>
</feature>
<feature type="region of interest" description="Disordered" evidence="4">
    <location>
        <begin position="476"/>
        <end position="501"/>
    </location>
</feature>
<feature type="region of interest" description="Disordered" evidence="4">
    <location>
        <begin position="344"/>
        <end position="367"/>
    </location>
</feature>
<accession>A0AAV6PE78</accession>
<comment type="caution">
    <text evidence="6">The sequence shown here is derived from an EMBL/GenBank/DDBJ whole genome shotgun (WGS) entry which is preliminary data.</text>
</comment>
<dbReference type="CDD" id="cd19775">
    <property type="entry name" value="Bbox2_TIF1_C-VI"/>
    <property type="match status" value="1"/>
</dbReference>
<protein>
    <submittedName>
        <fullName evidence="6">E3 ubiquitin-protein ligase TRIM33-like</fullName>
    </submittedName>
</protein>
<dbReference type="PROSITE" id="PS50119">
    <property type="entry name" value="ZF_BBOX"/>
    <property type="match status" value="1"/>
</dbReference>
<feature type="compositionally biased region" description="Polar residues" evidence="4">
    <location>
        <begin position="478"/>
        <end position="492"/>
    </location>
</feature>
<evidence type="ECO:0000256" key="4">
    <source>
        <dbReference type="SAM" id="MobiDB-lite"/>
    </source>
</evidence>
<evidence type="ECO:0000313" key="7">
    <source>
        <dbReference type="Proteomes" id="UP000693946"/>
    </source>
</evidence>
<dbReference type="PANTHER" id="PTHR25462">
    <property type="entry name" value="BONUS, ISOFORM C-RELATED"/>
    <property type="match status" value="1"/>
</dbReference>
<dbReference type="PANTHER" id="PTHR25462:SF296">
    <property type="entry name" value="MEIOTIC P26, ISOFORM F"/>
    <property type="match status" value="1"/>
</dbReference>
<dbReference type="EMBL" id="JAGKHQ010001201">
    <property type="protein sequence ID" value="KAG7459278.1"/>
    <property type="molecule type" value="Genomic_DNA"/>
</dbReference>
<keyword evidence="2" id="KW-0862">Zinc</keyword>
<dbReference type="GO" id="GO:0008270">
    <property type="term" value="F:zinc ion binding"/>
    <property type="evidence" value="ECO:0007669"/>
    <property type="project" value="UniProtKB-KW"/>
</dbReference>
<sequence>METKLSDLELAIHTLVSEFHKAAGGSADMNITQFQTMISTQMPRFAEGGELDKGVAADPQTFDFRTRGKKHDAVTDTVALSPWRQQGALKTAETAAAVVPPGPGVVTVTRSHRILNQPPGNVSVSATKFCRLHPSETLKLFCFTCGRHTCRDCQLTSHMNHRFQFVSEALDKTWNQLEDTSQPIRAQRETTAKTIRDISARLCDLVEGHAKIKTELENAHDNFVRLLKKRMDELMEEVEHAHRSETQRLQKQMQTLKQFQNTQSAVLKMIERSRDIKDLKELLTWQTRINSIASVLTDQDLDPPATMTQMEVKTNSASVQALLSFGFVDVTDVPFSVTQTSSCLSLPQTGTTSDSTPGQSESTMSHLPNPSSVALISAGPLCPQTTATCSSISPLSLSSPSASLHHSSTPLSLPSSWCSNHNRPLPPVTNASNTCTQPLKPPTSSKPHVATNQGQVIFTSVHAAVQPVVLSHNVPHCRSNTSPSYTRSNSHLSNHHKKMTNRNEKHLNSWQSSLDEIRVLVTSDGWSNTKKHPRPNITAAVPSGPVAITPETSSKKQHQSLLVKAVADLACDQVAQQQEPAENILTSAMSEDTKLAENSTTSTMTEEIKPENIPRFIVLEENTVPAENIWRWTPVSEDAKPAEKIRRSPVSEDSEPAENMEVTRV</sequence>
<dbReference type="Proteomes" id="UP000693946">
    <property type="component" value="Unassembled WGS sequence"/>
</dbReference>
<evidence type="ECO:0000256" key="3">
    <source>
        <dbReference type="PROSITE-ProRule" id="PRU00024"/>
    </source>
</evidence>
<dbReference type="InterPro" id="IPR047153">
    <property type="entry name" value="TRIM45/56/19-like"/>
</dbReference>